<dbReference type="EMBL" id="JBIRPU010000026">
    <property type="protein sequence ID" value="MFI0796305.1"/>
    <property type="molecule type" value="Genomic_DNA"/>
</dbReference>
<dbReference type="GO" id="GO:0016787">
    <property type="term" value="F:hydrolase activity"/>
    <property type="evidence" value="ECO:0007669"/>
    <property type="project" value="UniProtKB-KW"/>
</dbReference>
<evidence type="ECO:0000256" key="1">
    <source>
        <dbReference type="ARBA" id="ARBA00022676"/>
    </source>
</evidence>
<proteinExistence type="inferred from homology"/>
<evidence type="ECO:0000256" key="3">
    <source>
        <dbReference type="ARBA" id="ARBA00024356"/>
    </source>
</evidence>
<dbReference type="Proteomes" id="UP001611075">
    <property type="component" value="Unassembled WGS sequence"/>
</dbReference>
<dbReference type="PANTHER" id="PTHR34106">
    <property type="entry name" value="GLYCOSIDASE"/>
    <property type="match status" value="1"/>
</dbReference>
<comment type="caution">
    <text evidence="5">The sequence shown here is derived from an EMBL/GenBank/DDBJ whole genome shotgun (WGS) entry which is preliminary data.</text>
</comment>
<keyword evidence="5" id="KW-0378">Hydrolase</keyword>
<keyword evidence="1" id="KW-0328">Glycosyltransferase</keyword>
<protein>
    <submittedName>
        <fullName evidence="5">Glycoside hydrolase family 130 protein</fullName>
    </submittedName>
</protein>
<name>A0ABW7SRG9_9ACTN</name>
<accession>A0ABW7SRG9</accession>
<dbReference type="RefSeq" id="WP_396684312.1">
    <property type="nucleotide sequence ID" value="NZ_JBIRPU010000026.1"/>
</dbReference>
<dbReference type="CDD" id="cd18613">
    <property type="entry name" value="GH130"/>
    <property type="match status" value="1"/>
</dbReference>
<evidence type="ECO:0000313" key="6">
    <source>
        <dbReference type="Proteomes" id="UP001611075"/>
    </source>
</evidence>
<keyword evidence="6" id="KW-1185">Reference proteome</keyword>
<dbReference type="InterPro" id="IPR007184">
    <property type="entry name" value="Mannoside_phosphorylase"/>
</dbReference>
<dbReference type="Gene3D" id="2.115.10.20">
    <property type="entry name" value="Glycosyl hydrolase domain, family 43"/>
    <property type="match status" value="1"/>
</dbReference>
<sequence>MTPNLAVRQSLTLSPDPSRVVVKLFVPGEDAALARTRAQALIDRVARLDDEETGRLLRDTLHRFGGRHRDLAGTFQHHYDLVRHRAPRARDLSPTTRLLVGAYFSHEYAVESAALCNPSMVVHPDQDGLEPGQLRVAISLRQIGEGHLSSIGFASAVLGPDGRLAVAGRPGPLVVGQQVAVQRRRDLLAAGLAEDDCDNEVSATVLDSLPERYDEATFERTLAGLPPDLLSRGSAPGIVEQLRRTNAASYAVAFPADTSLHQRVLWPATPAESNGMEDARFVRFVDESGPVYRATYTAYDGRRIATRALASRDLRRFEITPMRGPGARNKGVALFPRTVGGRHLALCRADGETIGLTCLDGDNRWQAPVQLHAPGRSWELIQVGNCGSPIETDAGWLVLTHGVGPMRRYAIGALLLDLDRPERVLAELPGALLAPDEAERDGYVPNVVYSCGGLVHSGLLWLPYGASDARVGFATVPVDALIAAMVELPPPPDGRRGSPAQRPSGDGPRV</sequence>
<feature type="region of interest" description="Disordered" evidence="4">
    <location>
        <begin position="487"/>
        <end position="510"/>
    </location>
</feature>
<keyword evidence="2" id="KW-0808">Transferase</keyword>
<dbReference type="SUPFAM" id="SSF75005">
    <property type="entry name" value="Arabinanase/levansucrase/invertase"/>
    <property type="match status" value="1"/>
</dbReference>
<comment type="similarity">
    <text evidence="3">Belongs to the glycosyl hydrolase 130 family.</text>
</comment>
<dbReference type="PANTHER" id="PTHR34106:SF4">
    <property type="entry name" value="BLL5143 PROTEIN"/>
    <property type="match status" value="1"/>
</dbReference>
<gene>
    <name evidence="5" type="ORF">ACH4OY_27010</name>
</gene>
<evidence type="ECO:0000313" key="5">
    <source>
        <dbReference type="EMBL" id="MFI0796305.1"/>
    </source>
</evidence>
<dbReference type="InterPro" id="IPR023296">
    <property type="entry name" value="Glyco_hydro_beta-prop_sf"/>
</dbReference>
<organism evidence="5 6">
    <name type="scientific">Micromonospora rubida</name>
    <dbReference type="NCBI Taxonomy" id="2697657"/>
    <lineage>
        <taxon>Bacteria</taxon>
        <taxon>Bacillati</taxon>
        <taxon>Actinomycetota</taxon>
        <taxon>Actinomycetes</taxon>
        <taxon>Micromonosporales</taxon>
        <taxon>Micromonosporaceae</taxon>
        <taxon>Micromonospora</taxon>
    </lineage>
</organism>
<dbReference type="Pfam" id="PF04041">
    <property type="entry name" value="Glyco_hydro_130"/>
    <property type="match status" value="1"/>
</dbReference>
<evidence type="ECO:0000256" key="2">
    <source>
        <dbReference type="ARBA" id="ARBA00022679"/>
    </source>
</evidence>
<evidence type="ECO:0000256" key="4">
    <source>
        <dbReference type="SAM" id="MobiDB-lite"/>
    </source>
</evidence>
<reference evidence="5 6" key="1">
    <citation type="submission" date="2024-10" db="EMBL/GenBank/DDBJ databases">
        <title>The Natural Products Discovery Center: Release of the First 8490 Sequenced Strains for Exploring Actinobacteria Biosynthetic Diversity.</title>
        <authorList>
            <person name="Kalkreuter E."/>
            <person name="Kautsar S.A."/>
            <person name="Yang D."/>
            <person name="Bader C.D."/>
            <person name="Teijaro C.N."/>
            <person name="Fluegel L."/>
            <person name="Davis C.M."/>
            <person name="Simpson J.R."/>
            <person name="Lauterbach L."/>
            <person name="Steele A.D."/>
            <person name="Gui C."/>
            <person name="Meng S."/>
            <person name="Li G."/>
            <person name="Viehrig K."/>
            <person name="Ye F."/>
            <person name="Su P."/>
            <person name="Kiefer A.F."/>
            <person name="Nichols A."/>
            <person name="Cepeda A.J."/>
            <person name="Yan W."/>
            <person name="Fan B."/>
            <person name="Jiang Y."/>
            <person name="Adhikari A."/>
            <person name="Zheng C.-J."/>
            <person name="Schuster L."/>
            <person name="Cowan T.M."/>
            <person name="Smanski M.J."/>
            <person name="Chevrette M.G."/>
            <person name="De Carvalho L.P.S."/>
            <person name="Shen B."/>
        </authorList>
    </citation>
    <scope>NUCLEOTIDE SEQUENCE [LARGE SCALE GENOMIC DNA]</scope>
    <source>
        <strain evidence="5 6">NPDC021253</strain>
    </source>
</reference>